<keyword evidence="2" id="KW-0430">Lectin</keyword>
<accession>A0ABP0FYY0</accession>
<keyword evidence="4" id="KW-1015">Disulfide bond</keyword>
<evidence type="ECO:0000313" key="6">
    <source>
        <dbReference type="EMBL" id="CAK8683160.1"/>
    </source>
</evidence>
<evidence type="ECO:0000256" key="3">
    <source>
        <dbReference type="ARBA" id="ARBA00022837"/>
    </source>
</evidence>
<organism evidence="6 7">
    <name type="scientific">Clavelina lepadiformis</name>
    <name type="common">Light-bulb sea squirt</name>
    <name type="synonym">Ascidia lepadiformis</name>
    <dbReference type="NCBI Taxonomy" id="159417"/>
    <lineage>
        <taxon>Eukaryota</taxon>
        <taxon>Metazoa</taxon>
        <taxon>Chordata</taxon>
        <taxon>Tunicata</taxon>
        <taxon>Ascidiacea</taxon>
        <taxon>Aplousobranchia</taxon>
        <taxon>Clavelinidae</taxon>
        <taxon>Clavelina</taxon>
    </lineage>
</organism>
<evidence type="ECO:0000259" key="5">
    <source>
        <dbReference type="Pfam" id="PF00147"/>
    </source>
</evidence>
<dbReference type="PANTHER" id="PTHR16146">
    <property type="entry name" value="INTELECTIN"/>
    <property type="match status" value="1"/>
</dbReference>
<evidence type="ECO:0000256" key="1">
    <source>
        <dbReference type="ARBA" id="ARBA00022723"/>
    </source>
</evidence>
<dbReference type="Pfam" id="PF00147">
    <property type="entry name" value="Fibrinogen_C"/>
    <property type="match status" value="1"/>
</dbReference>
<dbReference type="SUPFAM" id="SSF56496">
    <property type="entry name" value="Fibrinogen C-terminal domain-like"/>
    <property type="match status" value="1"/>
</dbReference>
<reference evidence="6 7" key="1">
    <citation type="submission" date="2024-02" db="EMBL/GenBank/DDBJ databases">
        <authorList>
            <person name="Daric V."/>
            <person name="Darras S."/>
        </authorList>
    </citation>
    <scope>NUCLEOTIDE SEQUENCE [LARGE SCALE GENOMIC DNA]</scope>
</reference>
<keyword evidence="3" id="KW-0106">Calcium</keyword>
<proteinExistence type="predicted"/>
<dbReference type="InterPro" id="IPR036056">
    <property type="entry name" value="Fibrinogen-like_C"/>
</dbReference>
<dbReference type="Proteomes" id="UP001642483">
    <property type="component" value="Unassembled WGS sequence"/>
</dbReference>
<feature type="domain" description="Fibrinogen C-terminal" evidence="5">
    <location>
        <begin position="1"/>
        <end position="43"/>
    </location>
</feature>
<name>A0ABP0FYY0_CLALP</name>
<dbReference type="InterPro" id="IPR014716">
    <property type="entry name" value="Fibrinogen_a/b/g_C_1"/>
</dbReference>
<keyword evidence="1" id="KW-0479">Metal-binding</keyword>
<dbReference type="Gene3D" id="3.90.215.10">
    <property type="entry name" value="Gamma Fibrinogen, chain A, domain 1"/>
    <property type="match status" value="1"/>
</dbReference>
<keyword evidence="7" id="KW-1185">Reference proteome</keyword>
<dbReference type="EMBL" id="CAWYQH010000097">
    <property type="protein sequence ID" value="CAK8683160.1"/>
    <property type="molecule type" value="Genomic_DNA"/>
</dbReference>
<comment type="caution">
    <text evidence="6">The sequence shown here is derived from an EMBL/GenBank/DDBJ whole genome shotgun (WGS) entry which is preliminary data.</text>
</comment>
<evidence type="ECO:0000256" key="2">
    <source>
        <dbReference type="ARBA" id="ARBA00022734"/>
    </source>
</evidence>
<gene>
    <name evidence="6" type="ORF">CVLEPA_LOCUS14266</name>
</gene>
<evidence type="ECO:0000313" key="7">
    <source>
        <dbReference type="Proteomes" id="UP001642483"/>
    </source>
</evidence>
<protein>
    <recommendedName>
        <fullName evidence="5">Fibrinogen C-terminal domain-containing protein</fullName>
    </recommendedName>
</protein>
<evidence type="ECO:0000256" key="4">
    <source>
        <dbReference type="ARBA" id="ARBA00023157"/>
    </source>
</evidence>
<dbReference type="PANTHER" id="PTHR16146:SF46">
    <property type="entry name" value="INTELECTIN-1A-RELATED"/>
    <property type="match status" value="1"/>
</dbReference>
<dbReference type="NCBIfam" id="NF040941">
    <property type="entry name" value="GGGWT_bact"/>
    <property type="match status" value="1"/>
</dbReference>
<sequence>MSTGSSQSGVYNIKPNGLTNDIQVYCELTSAGGGWTLIASVHENNINGKCTAGDLWSNDQGITPNQFSSEFLHKIVHAVYWELKFIELG</sequence>
<dbReference type="InterPro" id="IPR002181">
    <property type="entry name" value="Fibrinogen_a/b/g_C_dom"/>
</dbReference>